<dbReference type="AlphaFoldDB" id="A0A1R3H1D1"/>
<proteinExistence type="predicted"/>
<protein>
    <submittedName>
        <fullName evidence="1">Uncharacterized protein</fullName>
    </submittedName>
</protein>
<evidence type="ECO:0000313" key="1">
    <source>
        <dbReference type="EMBL" id="OMO64117.1"/>
    </source>
</evidence>
<dbReference type="Proteomes" id="UP000187203">
    <property type="component" value="Unassembled WGS sequence"/>
</dbReference>
<reference evidence="2" key="1">
    <citation type="submission" date="2013-09" db="EMBL/GenBank/DDBJ databases">
        <title>Corchorus olitorius genome sequencing.</title>
        <authorList>
            <person name="Alam M."/>
            <person name="Haque M.S."/>
            <person name="Islam M.S."/>
            <person name="Emdad E.M."/>
            <person name="Islam M.M."/>
            <person name="Ahmed B."/>
            <person name="Halim A."/>
            <person name="Hossen Q.M.M."/>
            <person name="Hossain M.Z."/>
            <person name="Ahmed R."/>
            <person name="Khan M.M."/>
            <person name="Islam R."/>
            <person name="Rashid M.M."/>
            <person name="Khan S.A."/>
            <person name="Rahman M.S."/>
            <person name="Alam M."/>
            <person name="Yahiya A.S."/>
            <person name="Khan M.S."/>
            <person name="Azam M.S."/>
            <person name="Haque T."/>
            <person name="Lashkar M.Z.H."/>
            <person name="Akhand A.I."/>
            <person name="Morshed G."/>
            <person name="Roy S."/>
            <person name="Uddin K.S."/>
            <person name="Rabeya T."/>
            <person name="Hossain A.S."/>
            <person name="Chowdhury A."/>
            <person name="Snigdha A.R."/>
            <person name="Mortoza M.S."/>
            <person name="Matin S.A."/>
            <person name="Hoque S.M.E."/>
            <person name="Islam M.K."/>
            <person name="Roy D.K."/>
            <person name="Haider R."/>
            <person name="Moosa M.M."/>
            <person name="Elias S.M."/>
            <person name="Hasan A.M."/>
            <person name="Jahan S."/>
            <person name="Shafiuddin M."/>
            <person name="Mahmood N."/>
            <person name="Shommy N.S."/>
        </authorList>
    </citation>
    <scope>NUCLEOTIDE SEQUENCE [LARGE SCALE GENOMIC DNA]</scope>
    <source>
        <strain evidence="2">cv. O-4</strain>
    </source>
</reference>
<evidence type="ECO:0000313" key="2">
    <source>
        <dbReference type="Proteomes" id="UP000187203"/>
    </source>
</evidence>
<comment type="caution">
    <text evidence="1">The sequence shown here is derived from an EMBL/GenBank/DDBJ whole genome shotgun (WGS) entry which is preliminary data.</text>
</comment>
<organism evidence="1 2">
    <name type="scientific">Corchorus olitorius</name>
    <dbReference type="NCBI Taxonomy" id="93759"/>
    <lineage>
        <taxon>Eukaryota</taxon>
        <taxon>Viridiplantae</taxon>
        <taxon>Streptophyta</taxon>
        <taxon>Embryophyta</taxon>
        <taxon>Tracheophyta</taxon>
        <taxon>Spermatophyta</taxon>
        <taxon>Magnoliopsida</taxon>
        <taxon>eudicotyledons</taxon>
        <taxon>Gunneridae</taxon>
        <taxon>Pentapetalae</taxon>
        <taxon>rosids</taxon>
        <taxon>malvids</taxon>
        <taxon>Malvales</taxon>
        <taxon>Malvaceae</taxon>
        <taxon>Grewioideae</taxon>
        <taxon>Apeibeae</taxon>
        <taxon>Corchorus</taxon>
    </lineage>
</organism>
<dbReference type="EMBL" id="AWUE01021013">
    <property type="protein sequence ID" value="OMO64117.1"/>
    <property type="molecule type" value="Genomic_DNA"/>
</dbReference>
<gene>
    <name evidence="1" type="ORF">COLO4_32110</name>
</gene>
<accession>A0A1R3H1D1</accession>
<name>A0A1R3H1D1_9ROSI</name>
<dbReference type="OrthoDB" id="848707at2759"/>
<keyword evidence="2" id="KW-1185">Reference proteome</keyword>
<sequence length="302" mass="35042">MSPVKTVANKKRKETNYDDTLFTSKENEEWFIANSHSKVVYEKVLADEMEKLFGTRTTFAKFGWELVLDVKGEVALEHVKEFYANIEDKESKNSHLIRSWVRGVEIEFNAKFIANFLKVQDRGPHMRVNNAEVKSEVTWFRSIAMESFGVNLIKKYGRQVIPADQLEGNPLGPIIFNCIRKVVSSGRDDKNFVFPDLITRMLRHSKVPMRTHDVIKERHEFSTTSFPGFGFKQRVDGTWYNPIKEKEPQKAQVPQAPQVRQPTSVKDMLQEFIAEMREWKKVVNGDMIAIRQDITTLCHDVT</sequence>